<dbReference type="RefSeq" id="WP_015148207.1">
    <property type="nucleotide sequence ID" value="NC_019693.1"/>
</dbReference>
<reference evidence="1 2" key="1">
    <citation type="submission" date="2012-06" db="EMBL/GenBank/DDBJ databases">
        <title>Finished chromosome of genome of Oscillatoria acuminata PCC 6304.</title>
        <authorList>
            <consortium name="US DOE Joint Genome Institute"/>
            <person name="Gugger M."/>
            <person name="Coursin T."/>
            <person name="Rippka R."/>
            <person name="Tandeau De Marsac N."/>
            <person name="Huntemann M."/>
            <person name="Wei C.-L."/>
            <person name="Han J."/>
            <person name="Detter J.C."/>
            <person name="Han C."/>
            <person name="Tapia R."/>
            <person name="Davenport K."/>
            <person name="Daligault H."/>
            <person name="Erkkila T."/>
            <person name="Gu W."/>
            <person name="Munk A.C.C."/>
            <person name="Teshima H."/>
            <person name="Xu Y."/>
            <person name="Chain P."/>
            <person name="Chen A."/>
            <person name="Krypides N."/>
            <person name="Mavromatis K."/>
            <person name="Markowitz V."/>
            <person name="Szeto E."/>
            <person name="Ivanova N."/>
            <person name="Mikhailova N."/>
            <person name="Ovchinnikova G."/>
            <person name="Pagani I."/>
            <person name="Pati A."/>
            <person name="Goodwin L."/>
            <person name="Peters L."/>
            <person name="Pitluck S."/>
            <person name="Woyke T."/>
            <person name="Kerfeld C."/>
        </authorList>
    </citation>
    <scope>NUCLEOTIDE SEQUENCE [LARGE SCALE GENOMIC DNA]</scope>
    <source>
        <strain evidence="1 2">PCC 6304</strain>
    </source>
</reference>
<dbReference type="Gene3D" id="2.60.120.620">
    <property type="entry name" value="q2cbj1_9rhob like domain"/>
    <property type="match status" value="1"/>
</dbReference>
<proteinExistence type="predicted"/>
<sequence length="316" mass="36035">MTQDLQVLRKSIALDPLISLLPQAEDIRYWQNLNPNSRISNQPFEGPTSPPQVSPPQLEEFVSQLREDGYFQTEPLIPPATLAEMRTCIETVKQAGFPAMFALVYDIFYQVMGHFEAIVAEMLGPGYKIVPNYWIYYIDPEDSGKGFEPHRDAEYENTIDSTGMPTVLTLWIAITDANPLNSCMYILPANRDPQYRQAITNLKTEATEFKLEDIRALPTAAGTLSCWDQYVFHWGSRSSKRAKFPRLSLALYCQRGDIPPVEDILIDIPSTLDFKTRLGIICRGLYRYSYLSLKECPEAQPLLTFLESYQVILKTN</sequence>
<dbReference type="GO" id="GO:0016706">
    <property type="term" value="F:2-oxoglutarate-dependent dioxygenase activity"/>
    <property type="evidence" value="ECO:0007669"/>
    <property type="project" value="UniProtKB-ARBA"/>
</dbReference>
<dbReference type="HOGENOM" id="CLU_933640_0_0_3"/>
<dbReference type="InterPro" id="IPR008775">
    <property type="entry name" value="Phytyl_CoA_dOase-like"/>
</dbReference>
<dbReference type="Pfam" id="PF05721">
    <property type="entry name" value="PhyH"/>
    <property type="match status" value="1"/>
</dbReference>
<dbReference type="KEGG" id="oac:Oscil6304_1892"/>
<dbReference type="eggNOG" id="COG5285">
    <property type="taxonomic scope" value="Bacteria"/>
</dbReference>
<name>K9TGN4_9CYAN</name>
<gene>
    <name evidence="1" type="ORF">Oscil6304_1892</name>
</gene>
<accession>K9TGN4</accession>
<dbReference type="SUPFAM" id="SSF51197">
    <property type="entry name" value="Clavaminate synthase-like"/>
    <property type="match status" value="1"/>
</dbReference>
<dbReference type="Proteomes" id="UP000010367">
    <property type="component" value="Chromosome"/>
</dbReference>
<protein>
    <submittedName>
        <fullName evidence="1">Protein involved in biosynthesis of mitomycin antibiotics/polyketide fumonisin</fullName>
    </submittedName>
</protein>
<dbReference type="EMBL" id="CP003607">
    <property type="protein sequence ID" value="AFY81563.1"/>
    <property type="molecule type" value="Genomic_DNA"/>
</dbReference>
<dbReference type="STRING" id="56110.Oscil6304_1892"/>
<evidence type="ECO:0000313" key="1">
    <source>
        <dbReference type="EMBL" id="AFY81563.1"/>
    </source>
</evidence>
<dbReference type="AlphaFoldDB" id="K9TGN4"/>
<evidence type="ECO:0000313" key="2">
    <source>
        <dbReference type="Proteomes" id="UP000010367"/>
    </source>
</evidence>
<dbReference type="InParanoid" id="K9TGN4"/>
<keyword evidence="2" id="KW-1185">Reference proteome</keyword>
<organism evidence="1 2">
    <name type="scientific">Oscillatoria acuminata PCC 6304</name>
    <dbReference type="NCBI Taxonomy" id="56110"/>
    <lineage>
        <taxon>Bacteria</taxon>
        <taxon>Bacillati</taxon>
        <taxon>Cyanobacteriota</taxon>
        <taxon>Cyanophyceae</taxon>
        <taxon>Oscillatoriophycideae</taxon>
        <taxon>Oscillatoriales</taxon>
        <taxon>Oscillatoriaceae</taxon>
        <taxon>Oscillatoria</taxon>
    </lineage>
</organism>